<feature type="region of interest" description="Disordered" evidence="1">
    <location>
        <begin position="36"/>
        <end position="59"/>
    </location>
</feature>
<accession>A0ABN7ABN2</accession>
<protein>
    <recommendedName>
        <fullName evidence="4">FLYWCH-type domain-containing protein</fullName>
    </recommendedName>
</protein>
<dbReference type="EMBL" id="AP028909">
    <property type="protein sequence ID" value="BES89727.1"/>
    <property type="molecule type" value="Genomic_DNA"/>
</dbReference>
<name>A0ABN7ABN2_9HEMI</name>
<evidence type="ECO:0008006" key="4">
    <source>
        <dbReference type="Google" id="ProtNLM"/>
    </source>
</evidence>
<dbReference type="Proteomes" id="UP001307889">
    <property type="component" value="Chromosome 1"/>
</dbReference>
<feature type="compositionally biased region" description="Low complexity" evidence="1">
    <location>
        <begin position="109"/>
        <end position="118"/>
    </location>
</feature>
<keyword evidence="3" id="KW-1185">Reference proteome</keyword>
<gene>
    <name evidence="2" type="ORF">NTJ_02534</name>
</gene>
<feature type="region of interest" description="Disordered" evidence="1">
    <location>
        <begin position="97"/>
        <end position="118"/>
    </location>
</feature>
<evidence type="ECO:0000313" key="3">
    <source>
        <dbReference type="Proteomes" id="UP001307889"/>
    </source>
</evidence>
<sequence length="139" mass="15678">MIRNGQERTQYFCKDVISHGSESKAFRARSGHECQINAGDGAKKGERETLNTRPIGGHKHEDTIRTYTEDGMRKAVNACSGRVFARFIEDLLYGRRESSTENRSGSSHQQQQPAEQQTLTTQLRLGYFDAIFSLNSPHS</sequence>
<evidence type="ECO:0000256" key="1">
    <source>
        <dbReference type="SAM" id="MobiDB-lite"/>
    </source>
</evidence>
<feature type="compositionally biased region" description="Basic and acidic residues" evidence="1">
    <location>
        <begin position="41"/>
        <end position="50"/>
    </location>
</feature>
<proteinExistence type="predicted"/>
<evidence type="ECO:0000313" key="2">
    <source>
        <dbReference type="EMBL" id="BES89727.1"/>
    </source>
</evidence>
<reference evidence="2 3" key="1">
    <citation type="submission" date="2023-09" db="EMBL/GenBank/DDBJ databases">
        <title>Nesidiocoris tenuis whole genome shotgun sequence.</title>
        <authorList>
            <person name="Shibata T."/>
            <person name="Shimoda M."/>
            <person name="Kobayashi T."/>
            <person name="Uehara T."/>
        </authorList>
    </citation>
    <scope>NUCLEOTIDE SEQUENCE [LARGE SCALE GENOMIC DNA]</scope>
    <source>
        <strain evidence="2 3">Japan</strain>
    </source>
</reference>
<organism evidence="2 3">
    <name type="scientific">Nesidiocoris tenuis</name>
    <dbReference type="NCBI Taxonomy" id="355587"/>
    <lineage>
        <taxon>Eukaryota</taxon>
        <taxon>Metazoa</taxon>
        <taxon>Ecdysozoa</taxon>
        <taxon>Arthropoda</taxon>
        <taxon>Hexapoda</taxon>
        <taxon>Insecta</taxon>
        <taxon>Pterygota</taxon>
        <taxon>Neoptera</taxon>
        <taxon>Paraneoptera</taxon>
        <taxon>Hemiptera</taxon>
        <taxon>Heteroptera</taxon>
        <taxon>Panheteroptera</taxon>
        <taxon>Cimicomorpha</taxon>
        <taxon>Miridae</taxon>
        <taxon>Dicyphina</taxon>
        <taxon>Nesidiocoris</taxon>
    </lineage>
</organism>